<sequence>MKLFTKSFLRVITACRKFVSPGTSLKHLDPPRAQPSTPDAAILSPWRVYRIYARPGHLLLRNEQGRIFDLGVMKGAEPNLAYRLFARGLTGRGFASRTLLLDDITRRIEAGEVAGELLDLPECTAAPGTDLDRGTHADVSMKLTRDRLALDSIRS</sequence>
<evidence type="ECO:0000313" key="1">
    <source>
        <dbReference type="EMBL" id="MDR7944576.1"/>
    </source>
</evidence>
<dbReference type="RefSeq" id="WP_310531414.1">
    <property type="nucleotide sequence ID" value="NZ_JAVKVN010000002.1"/>
</dbReference>
<keyword evidence="2" id="KW-1185">Reference proteome</keyword>
<dbReference type="Proteomes" id="UP001264156">
    <property type="component" value="Unassembled WGS sequence"/>
</dbReference>
<proteinExistence type="predicted"/>
<name>A0ABU2D8Z2_ACHAE</name>
<reference evidence="2" key="1">
    <citation type="submission" date="2023-07" db="EMBL/GenBank/DDBJ databases">
        <title>Glyphosate-induced phosphonatase operons in soil bacteria of genus Achromobacter.</title>
        <authorList>
            <person name="Epiktetov D.O."/>
            <person name="Sviridov A.V."/>
            <person name="Tarlachkov S.V."/>
            <person name="Shushkova T.V."/>
            <person name="Toropygin I.Y."/>
            <person name="Leontievsky A."/>
        </authorList>
    </citation>
    <scope>NUCLEOTIDE SEQUENCE [LARGE SCALE GENOMIC DNA]</scope>
    <source>
        <strain evidence="2">Kg 16</strain>
    </source>
</reference>
<comment type="caution">
    <text evidence="1">The sequence shown here is derived from an EMBL/GenBank/DDBJ whole genome shotgun (WGS) entry which is preliminary data.</text>
</comment>
<gene>
    <name evidence="1" type="ORF">RIU57_05680</name>
</gene>
<evidence type="ECO:0000313" key="2">
    <source>
        <dbReference type="Proteomes" id="UP001264156"/>
    </source>
</evidence>
<dbReference type="EMBL" id="JAVKVN010000002">
    <property type="protein sequence ID" value="MDR7944576.1"/>
    <property type="molecule type" value="Genomic_DNA"/>
</dbReference>
<protein>
    <submittedName>
        <fullName evidence="1">Uncharacterized protein</fullName>
    </submittedName>
</protein>
<accession>A0ABU2D8Z2</accession>
<organism evidence="1 2">
    <name type="scientific">Achromobacter aegrifaciens</name>
    <dbReference type="NCBI Taxonomy" id="1287736"/>
    <lineage>
        <taxon>Bacteria</taxon>
        <taxon>Pseudomonadati</taxon>
        <taxon>Pseudomonadota</taxon>
        <taxon>Betaproteobacteria</taxon>
        <taxon>Burkholderiales</taxon>
        <taxon>Alcaligenaceae</taxon>
        <taxon>Achromobacter</taxon>
    </lineage>
</organism>